<keyword evidence="10" id="KW-1039">Host endosome</keyword>
<evidence type="ECO:0000256" key="1">
    <source>
        <dbReference type="ARBA" id="ARBA00022524"/>
    </source>
</evidence>
<keyword evidence="1 15" id="KW-1163">Viral penetration into host nucleus</keyword>
<evidence type="ECO:0000256" key="7">
    <source>
        <dbReference type="ARBA" id="ARBA00022844"/>
    </source>
</evidence>
<gene>
    <name evidence="15 16" type="primary">L2</name>
</gene>
<feature type="disulfide bond" evidence="15">
    <location>
        <begin position="18"/>
        <end position="24"/>
    </location>
</feature>
<evidence type="ECO:0000256" key="12">
    <source>
        <dbReference type="ARBA" id="ARBA00023125"/>
    </source>
</evidence>
<evidence type="ECO:0000256" key="2">
    <source>
        <dbReference type="ARBA" id="ARBA00022553"/>
    </source>
</evidence>
<name>A0A2D2ALP4_9PAPI</name>
<dbReference type="GO" id="GO:0003677">
    <property type="term" value="F:DNA binding"/>
    <property type="evidence" value="ECO:0007669"/>
    <property type="project" value="UniProtKB-UniRule"/>
</dbReference>
<keyword evidence="4 15" id="KW-1048">Host nucleus</keyword>
<dbReference type="GO" id="GO:0075732">
    <property type="term" value="P:viral penetration into host nucleus"/>
    <property type="evidence" value="ECO:0007669"/>
    <property type="project" value="UniProtKB-KW"/>
</dbReference>
<evidence type="ECO:0000256" key="9">
    <source>
        <dbReference type="ARBA" id="ARBA00022952"/>
    </source>
</evidence>
<dbReference type="EMBL" id="MF588719">
    <property type="protein sequence ID" value="ATQ38378.1"/>
    <property type="molecule type" value="Genomic_DNA"/>
</dbReference>
<keyword evidence="5 15" id="KW-0945">Host-virus interaction</keyword>
<comment type="function">
    <text evidence="15">Minor protein of the capsid that localizes along the inner surface of the virion, within the central cavities beneath the L1 pentamers. Plays a role in capsid stabilization through interaction with the major capsid protein L1. Once the virion enters the host cell, L2 escorts the genomic DNA into the nucleus by promoting escape from the endosomal compartments and traffic through the host Golgi network. Mechanistically, the C-terminus of L2 possesses a cell-penetrating peptide that protudes from the host endosome, interacts with host cytoplasmic retromer cargo and thereby mediates the capsid delivery to the host trans-Golgi network. Plays a role through its interaction with host dynein in the intracellular microtubule-dependent transport of viral capsid toward the nucleus. Mediates the viral genome import into the nucleus through binding to host importins. Once within the nucleus, L2 localizes viral genomes to host PML bodies in order to activate early gene expression for establishment of infection. Later on, promotes late gene expression by interacting with the viral E2 protein and by inhibiting its transcriptional activation functions. During virion assembly, encapsidates the genome by direct interaction with the viral DNA.</text>
</comment>
<evidence type="ECO:0000256" key="14">
    <source>
        <dbReference type="ARBA" id="ARBA00023296"/>
    </source>
</evidence>
<keyword evidence="9 15" id="KW-1177">Microtubular inwards viral transport</keyword>
<comment type="subunit">
    <text evidence="15">Interacts with major capsid protein L1. Interacts with E2; this interaction inhibits E2 transcriptional activity but not the DNA replication function E2. Interacts with host HSPA8; this interaction is required for L2 nuclear translocation. Interacts with host importins KPNB2 and KPNB3. Forms a complex with importin alpha2-beta1 heterodimers via interaction with the importin alpha2 adapter. Interacts with host DYNLT1; this interaction is essential for virus intracellular transport during entry. Interacts (via C-terminus) with host retromer subunits VPS35 AND VPS29.</text>
</comment>
<keyword evidence="11 15" id="KW-1176">Cytoplasmic inwards viral transport</keyword>
<evidence type="ECO:0000256" key="13">
    <source>
        <dbReference type="ARBA" id="ARBA00023157"/>
    </source>
</evidence>
<dbReference type="Proteomes" id="UP000290606">
    <property type="component" value="Segment"/>
</dbReference>
<evidence type="ECO:0000256" key="5">
    <source>
        <dbReference type="ARBA" id="ARBA00022581"/>
    </source>
</evidence>
<dbReference type="HAMAP" id="MF_04003">
    <property type="entry name" value="PPV_L2"/>
    <property type="match status" value="1"/>
</dbReference>
<keyword evidence="2 15" id="KW-0597">Phosphoprotein</keyword>
<dbReference type="GO" id="GO:0046718">
    <property type="term" value="P:symbiont entry into host cell"/>
    <property type="evidence" value="ECO:0007669"/>
    <property type="project" value="UniProtKB-KW"/>
</dbReference>
<comment type="similarity">
    <text evidence="15">Belongs to the papillomaviridae L2 protein family.</text>
</comment>
<dbReference type="GO" id="GO:0043657">
    <property type="term" value="C:host cell"/>
    <property type="evidence" value="ECO:0007669"/>
    <property type="project" value="GOC"/>
</dbReference>
<keyword evidence="8 15" id="KW-0426">Late protein</keyword>
<evidence type="ECO:0000256" key="6">
    <source>
        <dbReference type="ARBA" id="ARBA00022812"/>
    </source>
</evidence>
<comment type="caution">
    <text evidence="15">Lacks conserved residue(s) required for the propagation of feature annotation.</text>
</comment>
<dbReference type="Pfam" id="PF00513">
    <property type="entry name" value="Late_protein_L2"/>
    <property type="match status" value="1"/>
</dbReference>
<keyword evidence="7 15" id="KW-0946">Virion</keyword>
<dbReference type="InterPro" id="IPR000784">
    <property type="entry name" value="Late_L2"/>
</dbReference>
<keyword evidence="13 15" id="KW-1015">Disulfide bond</keyword>
<keyword evidence="14 15" id="KW-1160">Virus entry into host cell</keyword>
<dbReference type="GO" id="GO:0005198">
    <property type="term" value="F:structural molecule activity"/>
    <property type="evidence" value="ECO:0007669"/>
    <property type="project" value="UniProtKB-UniRule"/>
</dbReference>
<keyword evidence="6" id="KW-1040">Host Golgi apparatus</keyword>
<proteinExistence type="inferred from homology"/>
<comment type="subcellular location">
    <subcellularLocation>
        <location evidence="15">Virion</location>
    </subcellularLocation>
    <subcellularLocation>
        <location evidence="15">Host nucleus</location>
    </subcellularLocation>
</comment>
<dbReference type="GO" id="GO:0019028">
    <property type="term" value="C:viral capsid"/>
    <property type="evidence" value="ECO:0007669"/>
    <property type="project" value="UniProtKB-UniRule"/>
</dbReference>
<sequence>MSKIRRKRASPDELYRHCLGGGDCIPDVKNKYEQNTWADVLLKIFGSLVYFGNLGIGTGKGSGGSLGYRPLDSVGPGRPTTITPARPTVTIDAIGPKDIIPIDADAPSIVPFSEGTVDTSITATDAGPGLGAEEIELYTVTTPTEPVGGTDVTPTVVSSEEGAVAIIDAQPIPDRPVQVYFDPSSTALHELTVFSTPQTNVTDVSVYADPSYSGTIIGGYEEIPLDRLDFAEFEIEETPTTSTPTQKLEKVINRAKSFYNRYTKQVPIRDPKFLSQPSSLVQFEFDNPAFEADISIEFERDLAQVAAAPNEEFRDIIRLGREQLSAVDKTVRVSRIGETGAMTTRSGTVIGQRVHFFYDISEINAPETIELAVLQDSTLNRTVVDDLVESTVIDSINNPNVAYTEEDLEDIYEETFNNGHLSVITDERQESFLVPTFEANTTVQPIIVDIDTNTIISPSITPDVVNINLLPLNPSITFQMPYDYYLDPAFYPPKKRRRLELF</sequence>
<evidence type="ECO:0000256" key="10">
    <source>
        <dbReference type="ARBA" id="ARBA00023046"/>
    </source>
</evidence>
<evidence type="ECO:0000256" key="15">
    <source>
        <dbReference type="HAMAP-Rule" id="MF_04003"/>
    </source>
</evidence>
<keyword evidence="3 15" id="KW-0167">Capsid protein</keyword>
<protein>
    <recommendedName>
        <fullName evidence="15">Minor capsid protein L2</fullName>
    </recommendedName>
</protein>
<dbReference type="GO" id="GO:0075521">
    <property type="term" value="P:microtubule-dependent intracellular transport of viral material towards nucleus"/>
    <property type="evidence" value="ECO:0007669"/>
    <property type="project" value="UniProtKB-UniRule"/>
</dbReference>
<evidence type="ECO:0000256" key="11">
    <source>
        <dbReference type="ARBA" id="ARBA00023120"/>
    </source>
</evidence>
<dbReference type="GO" id="GO:0042025">
    <property type="term" value="C:host cell nucleus"/>
    <property type="evidence" value="ECO:0007669"/>
    <property type="project" value="UniProtKB-SubCell"/>
</dbReference>
<evidence type="ECO:0000313" key="16">
    <source>
        <dbReference type="EMBL" id="ATQ38378.1"/>
    </source>
</evidence>
<accession>A0A2D2ALP4</accession>
<keyword evidence="12 15" id="KW-0238">DNA-binding</keyword>
<reference evidence="16" key="1">
    <citation type="journal article" date="2018" name="MSphere">
        <title>Metagenomic Discovery of 83 New Human Papillomavirus Types in Patients with Immunodeficiency.</title>
        <authorList>
            <person name="Pastrana D.V."/>
            <person name="Peretti A."/>
            <person name="Welch N.L."/>
            <person name="Borgogna C."/>
            <person name="Olivero C."/>
            <person name="Badolato R."/>
            <person name="Notarangelo L.D."/>
            <person name="Gariglio M."/>
            <person name="FitzGerald P.C."/>
            <person name="McIntosh C.E."/>
            <person name="Reeves J."/>
            <person name="Starrett G.J."/>
            <person name="Bliskovsky V."/>
            <person name="Velez D."/>
            <person name="Brownell I."/>
            <person name="Yarchoan R."/>
            <person name="Wyvill K.M."/>
            <person name="Uldrick T.S."/>
            <person name="Maldarelli F."/>
            <person name="Lisco A."/>
            <person name="Sereti I."/>
            <person name="Gonzalez C.M."/>
            <person name="Androphy E.J."/>
            <person name="McBride A.A."/>
            <person name="Van Doorslaer K."/>
            <person name="Garcia F."/>
            <person name="Dvoretzky I."/>
            <person name="Liu J.S."/>
            <person name="Han J."/>
            <person name="Murphy P.M."/>
            <person name="McDermott D.H."/>
            <person name="Buck C.B."/>
        </authorList>
    </citation>
    <scope>NUCLEOTIDE SEQUENCE</scope>
    <source>
        <strain evidence="16">Gamma12_w23c77</strain>
    </source>
</reference>
<organism evidence="16">
    <name type="scientific">Gammapapillomavirus 12</name>
    <dbReference type="NCBI Taxonomy" id="1513257"/>
    <lineage>
        <taxon>Viruses</taxon>
        <taxon>Monodnaviria</taxon>
        <taxon>Shotokuvirae</taxon>
        <taxon>Cossaviricota</taxon>
        <taxon>Papovaviricetes</taxon>
        <taxon>Zurhausenvirales</taxon>
        <taxon>Papillomaviridae</taxon>
        <taxon>Firstpapillomavirinae</taxon>
        <taxon>Gammapapillomavirus</taxon>
    </lineage>
</organism>
<evidence type="ECO:0000256" key="8">
    <source>
        <dbReference type="ARBA" id="ARBA00022921"/>
    </source>
</evidence>
<evidence type="ECO:0000256" key="3">
    <source>
        <dbReference type="ARBA" id="ARBA00022561"/>
    </source>
</evidence>
<evidence type="ECO:0000256" key="4">
    <source>
        <dbReference type="ARBA" id="ARBA00022562"/>
    </source>
</evidence>
<comment type="PTM">
    <text evidence="15">Highly phosphorylated.</text>
</comment>